<protein>
    <submittedName>
        <fullName evidence="1">Uncharacterized protein</fullName>
    </submittedName>
</protein>
<dbReference type="GeneID" id="87804248"/>
<dbReference type="Proteomes" id="UP000827549">
    <property type="component" value="Chromosome 1"/>
</dbReference>
<evidence type="ECO:0000313" key="1">
    <source>
        <dbReference type="EMBL" id="WOO77411.1"/>
    </source>
</evidence>
<name>A0AAF1BF17_9TREE</name>
<proteinExistence type="predicted"/>
<keyword evidence="2" id="KW-1185">Reference proteome</keyword>
<dbReference type="RefSeq" id="XP_062623443.1">
    <property type="nucleotide sequence ID" value="XM_062767459.1"/>
</dbReference>
<evidence type="ECO:0000313" key="2">
    <source>
        <dbReference type="Proteomes" id="UP000827549"/>
    </source>
</evidence>
<accession>A0AAF1BF17</accession>
<gene>
    <name evidence="1" type="ORF">LOC62_01G000990</name>
</gene>
<sequence length="124" mass="13934">MLPQTPSEVHGRVYDRGILYLHNHTPSHVAATEKLAAEALEQLLKPLSLAEYPTTYGPKDTDPFVPLLEEAKARGNHNDLFPTPKADAATKAVLRGLYEELKKREGRSLADRLKINDRENLHLE</sequence>
<organism evidence="1 2">
    <name type="scientific">Vanrija pseudolonga</name>
    <dbReference type="NCBI Taxonomy" id="143232"/>
    <lineage>
        <taxon>Eukaryota</taxon>
        <taxon>Fungi</taxon>
        <taxon>Dikarya</taxon>
        <taxon>Basidiomycota</taxon>
        <taxon>Agaricomycotina</taxon>
        <taxon>Tremellomycetes</taxon>
        <taxon>Trichosporonales</taxon>
        <taxon>Trichosporonaceae</taxon>
        <taxon>Vanrija</taxon>
    </lineage>
</organism>
<reference evidence="1" key="1">
    <citation type="submission" date="2023-10" db="EMBL/GenBank/DDBJ databases">
        <authorList>
            <person name="Noh H."/>
        </authorList>
    </citation>
    <scope>NUCLEOTIDE SEQUENCE</scope>
    <source>
        <strain evidence="1">DUCC4014</strain>
    </source>
</reference>
<dbReference type="EMBL" id="CP086714">
    <property type="protein sequence ID" value="WOO77411.1"/>
    <property type="molecule type" value="Genomic_DNA"/>
</dbReference>
<dbReference type="AlphaFoldDB" id="A0AAF1BF17"/>